<evidence type="ECO:0000256" key="2">
    <source>
        <dbReference type="SAM" id="SignalP"/>
    </source>
</evidence>
<keyword evidence="2" id="KW-0732">Signal</keyword>
<dbReference type="Proteomes" id="UP000748308">
    <property type="component" value="Unassembled WGS sequence"/>
</dbReference>
<gene>
    <name evidence="3" type="ORF">FJY75_11800</name>
</gene>
<feature type="chain" id="PRO_5038036389" evidence="2">
    <location>
        <begin position="27"/>
        <end position="306"/>
    </location>
</feature>
<proteinExistence type="predicted"/>
<comment type="caution">
    <text evidence="3">The sequence shown here is derived from an EMBL/GenBank/DDBJ whole genome shotgun (WGS) entry which is preliminary data.</text>
</comment>
<accession>A0A938BRP1</accession>
<evidence type="ECO:0000256" key="1">
    <source>
        <dbReference type="SAM" id="MobiDB-lite"/>
    </source>
</evidence>
<protein>
    <submittedName>
        <fullName evidence="3">Uncharacterized protein</fullName>
    </submittedName>
</protein>
<sequence length="306" mass="32906">MMRRPSARAAALLAAAILVLSLIAAAQDEGAGASSAPAAPDPAALAAGLAGAAGRFVEAAEAGLTCYPARMSSAERRWTFFVRGGRAVQVTGAQLEVGGRSLPAVRVDAPTPHAVLIDFEYEPLAAGETAGLVLEGAAGEIARFPISVVPPAEVPPEYRQRHLVRVQTKPWTLDYPLQRGSATEARRLAEIGGDEQFLALLSELGIERVRKSLPRFAEGDTVQWFAQLNREEVISARYLRQYLVYIDEGRSEDAYKEIFLAFPQVEAAFINTDREKLLEDTGSAFTPEEKAAPIPEGSRGPSPEPR</sequence>
<dbReference type="AlphaFoldDB" id="A0A938BRP1"/>
<organism evidence="3 4">
    <name type="scientific">Eiseniibacteriota bacterium</name>
    <dbReference type="NCBI Taxonomy" id="2212470"/>
    <lineage>
        <taxon>Bacteria</taxon>
        <taxon>Candidatus Eiseniibacteriota</taxon>
    </lineage>
</organism>
<evidence type="ECO:0000313" key="3">
    <source>
        <dbReference type="EMBL" id="MBM3318525.1"/>
    </source>
</evidence>
<feature type="region of interest" description="Disordered" evidence="1">
    <location>
        <begin position="280"/>
        <end position="306"/>
    </location>
</feature>
<feature type="signal peptide" evidence="2">
    <location>
        <begin position="1"/>
        <end position="26"/>
    </location>
</feature>
<evidence type="ECO:0000313" key="4">
    <source>
        <dbReference type="Proteomes" id="UP000748308"/>
    </source>
</evidence>
<reference evidence="3" key="1">
    <citation type="submission" date="2019-03" db="EMBL/GenBank/DDBJ databases">
        <title>Lake Tanganyika Metagenome-Assembled Genomes (MAGs).</title>
        <authorList>
            <person name="Tran P."/>
        </authorList>
    </citation>
    <scope>NUCLEOTIDE SEQUENCE</scope>
    <source>
        <strain evidence="3">M_DeepCast_400m_m2_100</strain>
    </source>
</reference>
<name>A0A938BRP1_UNCEI</name>
<dbReference type="EMBL" id="VGIY01000387">
    <property type="protein sequence ID" value="MBM3318525.1"/>
    <property type="molecule type" value="Genomic_DNA"/>
</dbReference>